<evidence type="ECO:0000256" key="1">
    <source>
        <dbReference type="SAM" id="MobiDB-lite"/>
    </source>
</evidence>
<organism evidence="2">
    <name type="scientific">Arundo donax</name>
    <name type="common">Giant reed</name>
    <name type="synonym">Donax arundinaceus</name>
    <dbReference type="NCBI Taxonomy" id="35708"/>
    <lineage>
        <taxon>Eukaryota</taxon>
        <taxon>Viridiplantae</taxon>
        <taxon>Streptophyta</taxon>
        <taxon>Embryophyta</taxon>
        <taxon>Tracheophyta</taxon>
        <taxon>Spermatophyta</taxon>
        <taxon>Magnoliopsida</taxon>
        <taxon>Liliopsida</taxon>
        <taxon>Poales</taxon>
        <taxon>Poaceae</taxon>
        <taxon>PACMAD clade</taxon>
        <taxon>Arundinoideae</taxon>
        <taxon>Arundineae</taxon>
        <taxon>Arundo</taxon>
    </lineage>
</organism>
<dbReference type="AlphaFoldDB" id="A0A0A9BLF3"/>
<evidence type="ECO:0000313" key="2">
    <source>
        <dbReference type="EMBL" id="JAD64809.1"/>
    </source>
</evidence>
<dbReference type="EMBL" id="GBRH01233086">
    <property type="protein sequence ID" value="JAD64809.1"/>
    <property type="molecule type" value="Transcribed_RNA"/>
</dbReference>
<protein>
    <submittedName>
        <fullName evidence="2">Uncharacterized protein</fullName>
    </submittedName>
</protein>
<name>A0A0A9BLF3_ARUDO</name>
<proteinExistence type="predicted"/>
<reference evidence="2" key="1">
    <citation type="submission" date="2014-09" db="EMBL/GenBank/DDBJ databases">
        <authorList>
            <person name="Magalhaes I.L.F."/>
            <person name="Oliveira U."/>
            <person name="Santos F.R."/>
            <person name="Vidigal T.H.D.A."/>
            <person name="Brescovit A.D."/>
            <person name="Santos A.J."/>
        </authorList>
    </citation>
    <scope>NUCLEOTIDE SEQUENCE</scope>
    <source>
        <tissue evidence="2">Shoot tissue taken approximately 20 cm above the soil surface</tissue>
    </source>
</reference>
<reference evidence="2" key="2">
    <citation type="journal article" date="2015" name="Data Brief">
        <title>Shoot transcriptome of the giant reed, Arundo donax.</title>
        <authorList>
            <person name="Barrero R.A."/>
            <person name="Guerrero F.D."/>
            <person name="Moolhuijzen P."/>
            <person name="Goolsby J.A."/>
            <person name="Tidwell J."/>
            <person name="Bellgard S.E."/>
            <person name="Bellgard M.I."/>
        </authorList>
    </citation>
    <scope>NUCLEOTIDE SEQUENCE</scope>
    <source>
        <tissue evidence="2">Shoot tissue taken approximately 20 cm above the soil surface</tissue>
    </source>
</reference>
<feature type="region of interest" description="Disordered" evidence="1">
    <location>
        <begin position="45"/>
        <end position="90"/>
    </location>
</feature>
<sequence>MRQCCCDIYLLQTVPAGRWGRGGKKAASTWRPRWPGRARTCCRTSSSPCRRARTPWPPATAKGRRGGGPGWPRQWGRGIAIPNRQGTVGS</sequence>
<accession>A0A0A9BLF3</accession>